<dbReference type="Pfam" id="PF00107">
    <property type="entry name" value="ADH_zinc_N"/>
    <property type="match status" value="1"/>
</dbReference>
<dbReference type="PANTHER" id="PTHR45348:SF2">
    <property type="entry name" value="ZINC-TYPE ALCOHOL DEHYDROGENASE-LIKE PROTEIN C2E1P3.01"/>
    <property type="match status" value="1"/>
</dbReference>
<dbReference type="PANTHER" id="PTHR45348">
    <property type="entry name" value="HYPOTHETICAL OXIDOREDUCTASE (EUROFUNG)"/>
    <property type="match status" value="1"/>
</dbReference>
<dbReference type="InterPro" id="IPR011032">
    <property type="entry name" value="GroES-like_sf"/>
</dbReference>
<feature type="domain" description="Enoyl reductase (ER)" evidence="3">
    <location>
        <begin position="51"/>
        <end position="369"/>
    </location>
</feature>
<dbReference type="OrthoDB" id="48317at2759"/>
<evidence type="ECO:0000313" key="5">
    <source>
        <dbReference type="Proteomes" id="UP000785200"/>
    </source>
</evidence>
<dbReference type="SUPFAM" id="SSF50129">
    <property type="entry name" value="GroES-like"/>
    <property type="match status" value="1"/>
</dbReference>
<proteinExistence type="inferred from homology"/>
<dbReference type="AlphaFoldDB" id="A0A9P6VRS5"/>
<comment type="caution">
    <text evidence="4">The sequence shown here is derived from an EMBL/GenBank/DDBJ whole genome shotgun (WGS) entry which is preliminary data.</text>
</comment>
<organism evidence="4 5">
    <name type="scientific">Hyphodiscus hymeniophilus</name>
    <dbReference type="NCBI Taxonomy" id="353542"/>
    <lineage>
        <taxon>Eukaryota</taxon>
        <taxon>Fungi</taxon>
        <taxon>Dikarya</taxon>
        <taxon>Ascomycota</taxon>
        <taxon>Pezizomycotina</taxon>
        <taxon>Leotiomycetes</taxon>
        <taxon>Helotiales</taxon>
        <taxon>Hyphodiscaceae</taxon>
        <taxon>Hyphodiscus</taxon>
    </lineage>
</organism>
<evidence type="ECO:0000313" key="4">
    <source>
        <dbReference type="EMBL" id="KAG0652629.1"/>
    </source>
</evidence>
<reference evidence="4" key="1">
    <citation type="submission" date="2019-07" db="EMBL/GenBank/DDBJ databases">
        <title>Hyphodiscus hymeniophilus genome sequencing and assembly.</title>
        <authorList>
            <person name="Kramer G."/>
            <person name="Nodwell J."/>
        </authorList>
    </citation>
    <scope>NUCLEOTIDE SEQUENCE</scope>
    <source>
        <strain evidence="4">ATCC 34498</strain>
    </source>
</reference>
<evidence type="ECO:0000256" key="2">
    <source>
        <dbReference type="ARBA" id="ARBA00023002"/>
    </source>
</evidence>
<dbReference type="InterPro" id="IPR013154">
    <property type="entry name" value="ADH-like_N"/>
</dbReference>
<dbReference type="InterPro" id="IPR013149">
    <property type="entry name" value="ADH-like_C"/>
</dbReference>
<accession>A0A9P6VRS5</accession>
<name>A0A9P6VRS5_9HELO</name>
<dbReference type="EMBL" id="VNKQ01000002">
    <property type="protein sequence ID" value="KAG0652629.1"/>
    <property type="molecule type" value="Genomic_DNA"/>
</dbReference>
<evidence type="ECO:0000256" key="1">
    <source>
        <dbReference type="ARBA" id="ARBA00008072"/>
    </source>
</evidence>
<keyword evidence="2" id="KW-0560">Oxidoreductase</keyword>
<evidence type="ECO:0000259" key="3">
    <source>
        <dbReference type="SMART" id="SM00829"/>
    </source>
</evidence>
<dbReference type="Pfam" id="PF08240">
    <property type="entry name" value="ADH_N"/>
    <property type="match status" value="1"/>
</dbReference>
<dbReference type="InterPro" id="IPR047122">
    <property type="entry name" value="Trans-enoyl_RdTase-like"/>
</dbReference>
<dbReference type="GO" id="GO:0016651">
    <property type="term" value="F:oxidoreductase activity, acting on NAD(P)H"/>
    <property type="evidence" value="ECO:0007669"/>
    <property type="project" value="InterPro"/>
</dbReference>
<keyword evidence="5" id="KW-1185">Reference proteome</keyword>
<protein>
    <submittedName>
        <fullName evidence="4">Zinc-binding alcohol dehydrogenase domain-containing cipB</fullName>
    </submittedName>
</protein>
<dbReference type="CDD" id="cd08249">
    <property type="entry name" value="enoyl_reductase_like"/>
    <property type="match status" value="1"/>
</dbReference>
<sequence length="386" mass="40517">MQLLRWLSWTGYRLDTGASSHRGAGQSVLADPQIGLSSQPKNFASWLQDPQTQLSVSTAPIPKCGSDDLILKNHVVAVNPVDWKIQSTGGVGFDLEYPLILGEDVAGEVLQVGSNLKDRFQVGDRVMAHTMGLGLGSAYGGFQLYPILTAATTSKIPDGMSFRDAAVLPLSISTAAAGLFLNASLGLAYPPTGHKARETQLPLDGPTLLVWGCSSSVGSSVIQLARAAGYQVITTASPSNHKYCETLGASHVLDYHDADVADHLIALLKGKKIVGAYDAIGSDVTVRQTASILHALGGGKIASVGLAPDVFSDVIVSSISSGAIVTDEPEVADEIWGKYVPWALESGELIPSPKALVVGKGLEDVQKGLDRQKEGVSARKVEVLLA</sequence>
<gene>
    <name evidence="4" type="ORF">D0Z07_0697</name>
</gene>
<dbReference type="Gene3D" id="3.90.180.10">
    <property type="entry name" value="Medium-chain alcohol dehydrogenases, catalytic domain"/>
    <property type="match status" value="1"/>
</dbReference>
<dbReference type="Gene3D" id="3.40.50.720">
    <property type="entry name" value="NAD(P)-binding Rossmann-like Domain"/>
    <property type="match status" value="1"/>
</dbReference>
<dbReference type="SMART" id="SM00829">
    <property type="entry name" value="PKS_ER"/>
    <property type="match status" value="1"/>
</dbReference>
<dbReference type="InterPro" id="IPR036291">
    <property type="entry name" value="NAD(P)-bd_dom_sf"/>
</dbReference>
<comment type="similarity">
    <text evidence="1">Belongs to the zinc-containing alcohol dehydrogenase family.</text>
</comment>
<dbReference type="SUPFAM" id="SSF51735">
    <property type="entry name" value="NAD(P)-binding Rossmann-fold domains"/>
    <property type="match status" value="1"/>
</dbReference>
<dbReference type="Proteomes" id="UP000785200">
    <property type="component" value="Unassembled WGS sequence"/>
</dbReference>
<dbReference type="InterPro" id="IPR020843">
    <property type="entry name" value="ER"/>
</dbReference>